<feature type="compositionally biased region" description="Basic and acidic residues" evidence="1">
    <location>
        <begin position="165"/>
        <end position="181"/>
    </location>
</feature>
<feature type="transmembrane region" description="Helical" evidence="2">
    <location>
        <begin position="67"/>
        <end position="92"/>
    </location>
</feature>
<gene>
    <name evidence="3" type="ORF">GCM10023332_02970</name>
</gene>
<organism evidence="3 4">
    <name type="scientific">Luteimonas vadosa</name>
    <dbReference type="NCBI Taxonomy" id="1165507"/>
    <lineage>
        <taxon>Bacteria</taxon>
        <taxon>Pseudomonadati</taxon>
        <taxon>Pseudomonadota</taxon>
        <taxon>Gammaproteobacteria</taxon>
        <taxon>Lysobacterales</taxon>
        <taxon>Lysobacteraceae</taxon>
        <taxon>Luteimonas</taxon>
    </lineage>
</organism>
<comment type="caution">
    <text evidence="3">The sequence shown here is derived from an EMBL/GenBank/DDBJ whole genome shotgun (WGS) entry which is preliminary data.</text>
</comment>
<feature type="compositionally biased region" description="Low complexity" evidence="1">
    <location>
        <begin position="154"/>
        <end position="164"/>
    </location>
</feature>
<evidence type="ECO:0000313" key="3">
    <source>
        <dbReference type="EMBL" id="GAA4854806.1"/>
    </source>
</evidence>
<feature type="region of interest" description="Disordered" evidence="1">
    <location>
        <begin position="149"/>
        <end position="187"/>
    </location>
</feature>
<reference evidence="4" key="1">
    <citation type="journal article" date="2019" name="Int. J. Syst. Evol. Microbiol.">
        <title>The Global Catalogue of Microorganisms (GCM) 10K type strain sequencing project: providing services to taxonomists for standard genome sequencing and annotation.</title>
        <authorList>
            <consortium name="The Broad Institute Genomics Platform"/>
            <consortium name="The Broad Institute Genome Sequencing Center for Infectious Disease"/>
            <person name="Wu L."/>
            <person name="Ma J."/>
        </authorList>
    </citation>
    <scope>NUCLEOTIDE SEQUENCE [LARGE SCALE GENOMIC DNA]</scope>
    <source>
        <strain evidence="4">JCM 18392</strain>
    </source>
</reference>
<evidence type="ECO:0000256" key="2">
    <source>
        <dbReference type="SAM" id="Phobius"/>
    </source>
</evidence>
<evidence type="ECO:0000313" key="4">
    <source>
        <dbReference type="Proteomes" id="UP001501323"/>
    </source>
</evidence>
<proteinExistence type="predicted"/>
<sequence>MDDHDPGEGRDRQHDGKQRRPNLLDAADALFDAAGSTWTAGSDALKALRILLLADVSLARSAFGRTLAMTGVAIAAGASAWLLLMTALIVFLVRQLGVPWSAALLGCAALSGAIAAWAVWRADRYFDDTRMRASRRQLARLGIGELAGTLPDTNSNASSEAAAEQVKEAGEDRPPAKKDLGVDLTPP</sequence>
<feature type="transmembrane region" description="Helical" evidence="2">
    <location>
        <begin position="98"/>
        <end position="120"/>
    </location>
</feature>
<evidence type="ECO:0000256" key="1">
    <source>
        <dbReference type="SAM" id="MobiDB-lite"/>
    </source>
</evidence>
<dbReference type="RefSeq" id="WP_345293728.1">
    <property type="nucleotide sequence ID" value="NZ_BAABJY010000001.1"/>
</dbReference>
<name>A0ABP9DTB7_9GAMM</name>
<dbReference type="EMBL" id="BAABJY010000001">
    <property type="protein sequence ID" value="GAA4854806.1"/>
    <property type="molecule type" value="Genomic_DNA"/>
</dbReference>
<keyword evidence="2" id="KW-0472">Membrane</keyword>
<dbReference type="Proteomes" id="UP001501323">
    <property type="component" value="Unassembled WGS sequence"/>
</dbReference>
<keyword evidence="4" id="KW-1185">Reference proteome</keyword>
<keyword evidence="2" id="KW-0812">Transmembrane</keyword>
<accession>A0ABP9DTB7</accession>
<protein>
    <submittedName>
        <fullName evidence="3">Phage holin family protein</fullName>
    </submittedName>
</protein>
<keyword evidence="2" id="KW-1133">Transmembrane helix</keyword>